<dbReference type="EC" id="3.1.26.5" evidence="6 7"/>
<keyword evidence="9" id="KW-1185">Reference proteome</keyword>
<comment type="similarity">
    <text evidence="6">Belongs to the RnpA family.</text>
</comment>
<keyword evidence="1 6" id="KW-0819">tRNA processing</keyword>
<sequence length="121" mass="14656">MYKTIPIKKNYEFLRIYKKGRFYVGKFIVLYVMDNNLNVRRLGITVGKKFGKSVRRNRVKRLIRENYRVYEPFLNDSCDYVFVARNTGLVPDYSDISKEMKFLFKKLGVFDREKWNCSRNQ</sequence>
<dbReference type="GO" id="GO:0030677">
    <property type="term" value="C:ribonuclease P complex"/>
    <property type="evidence" value="ECO:0007669"/>
    <property type="project" value="TreeGrafter"/>
</dbReference>
<keyword evidence="4 6" id="KW-0378">Hydrolase</keyword>
<keyword evidence="2 6" id="KW-0540">Nuclease</keyword>
<dbReference type="Pfam" id="PF00825">
    <property type="entry name" value="Ribonuclease_P"/>
    <property type="match status" value="1"/>
</dbReference>
<dbReference type="InterPro" id="IPR014721">
    <property type="entry name" value="Ribsml_uS5_D2-typ_fold_subgr"/>
</dbReference>
<reference evidence="8 9" key="1">
    <citation type="submission" date="2017-06" db="EMBL/GenBank/DDBJ databases">
        <title>Investigating the central metabolism of Clostridium thermosuccinogenes.</title>
        <authorList>
            <person name="Koendjbiharie J.G."/>
            <person name="van Kranenburg R."/>
        </authorList>
    </citation>
    <scope>NUCLEOTIDE SEQUENCE [LARGE SCALE GENOMIC DNA]</scope>
    <source>
        <strain evidence="8 9">DSM 5806</strain>
    </source>
</reference>
<dbReference type="Proteomes" id="UP000236151">
    <property type="component" value="Unassembled WGS sequence"/>
</dbReference>
<dbReference type="InterPro" id="IPR020568">
    <property type="entry name" value="Ribosomal_Su5_D2-typ_SF"/>
</dbReference>
<comment type="function">
    <text evidence="6">RNaseP catalyzes the removal of the 5'-leader sequence from pre-tRNA to produce the mature 5'-terminus. It can also cleave other RNA substrates such as 4.5S RNA. The protein component plays an auxiliary but essential role in vivo by binding to the 5'-leader sequence and broadening the substrate specificity of the ribozyme.</text>
</comment>
<evidence type="ECO:0000256" key="5">
    <source>
        <dbReference type="ARBA" id="ARBA00022884"/>
    </source>
</evidence>
<dbReference type="PANTHER" id="PTHR33992:SF1">
    <property type="entry name" value="RIBONUCLEASE P PROTEIN COMPONENT"/>
    <property type="match status" value="1"/>
</dbReference>
<comment type="subunit">
    <text evidence="6">Consists of a catalytic RNA component (M1 or rnpB) and a protein subunit.</text>
</comment>
<dbReference type="GO" id="GO:0000049">
    <property type="term" value="F:tRNA binding"/>
    <property type="evidence" value="ECO:0007669"/>
    <property type="project" value="UniProtKB-UniRule"/>
</dbReference>
<dbReference type="EMBL" id="NIOJ01000069">
    <property type="protein sequence ID" value="PNT95338.1"/>
    <property type="molecule type" value="Genomic_DNA"/>
</dbReference>
<dbReference type="HAMAP" id="MF_00227">
    <property type="entry name" value="RNase_P"/>
    <property type="match status" value="1"/>
</dbReference>
<evidence type="ECO:0000256" key="2">
    <source>
        <dbReference type="ARBA" id="ARBA00022722"/>
    </source>
</evidence>
<protein>
    <recommendedName>
        <fullName evidence="6 7">Ribonuclease P protein component</fullName>
        <shortName evidence="6">RNase P protein</shortName>
        <shortName evidence="6">RNaseP protein</shortName>
        <ecNumber evidence="6 7">3.1.26.5</ecNumber>
    </recommendedName>
    <alternativeName>
        <fullName evidence="6">Protein C5</fullName>
    </alternativeName>
</protein>
<dbReference type="RefSeq" id="WP_103082999.1">
    <property type="nucleotide sequence ID" value="NZ_NIOI01000002.1"/>
</dbReference>
<dbReference type="KEGG" id="cthd:CDO33_19795"/>
<keyword evidence="5 6" id="KW-0694">RNA-binding</keyword>
<comment type="caution">
    <text evidence="8">The sequence shown here is derived from an EMBL/GenBank/DDBJ whole genome shotgun (WGS) entry which is preliminary data.</text>
</comment>
<dbReference type="NCBIfam" id="TIGR00188">
    <property type="entry name" value="rnpA"/>
    <property type="match status" value="1"/>
</dbReference>
<evidence type="ECO:0000256" key="1">
    <source>
        <dbReference type="ARBA" id="ARBA00022694"/>
    </source>
</evidence>
<evidence type="ECO:0000313" key="8">
    <source>
        <dbReference type="EMBL" id="PNT95338.1"/>
    </source>
</evidence>
<keyword evidence="3 6" id="KW-0255">Endonuclease</keyword>
<gene>
    <name evidence="6" type="primary">rnpA</name>
    <name evidence="8" type="ORF">CDQ84_17265</name>
</gene>
<dbReference type="AlphaFoldDB" id="A0A2K2EYM9"/>
<dbReference type="InterPro" id="IPR000100">
    <property type="entry name" value="RNase_P"/>
</dbReference>
<evidence type="ECO:0000256" key="6">
    <source>
        <dbReference type="HAMAP-Rule" id="MF_00227"/>
    </source>
</evidence>
<accession>A0A2K2EYM9</accession>
<dbReference type="SUPFAM" id="SSF54211">
    <property type="entry name" value="Ribosomal protein S5 domain 2-like"/>
    <property type="match status" value="1"/>
</dbReference>
<dbReference type="PANTHER" id="PTHR33992">
    <property type="entry name" value="RIBONUCLEASE P PROTEIN COMPONENT"/>
    <property type="match status" value="1"/>
</dbReference>
<evidence type="ECO:0000313" key="9">
    <source>
        <dbReference type="Proteomes" id="UP000236151"/>
    </source>
</evidence>
<dbReference type="GO" id="GO:0001682">
    <property type="term" value="P:tRNA 5'-leader removal"/>
    <property type="evidence" value="ECO:0007669"/>
    <property type="project" value="UniProtKB-UniRule"/>
</dbReference>
<name>A0A2K2EYM9_9CLOT</name>
<organism evidence="8 9">
    <name type="scientific">Clostridium thermosuccinogenes</name>
    <dbReference type="NCBI Taxonomy" id="84032"/>
    <lineage>
        <taxon>Bacteria</taxon>
        <taxon>Bacillati</taxon>
        <taxon>Bacillota</taxon>
        <taxon>Clostridia</taxon>
        <taxon>Eubacteriales</taxon>
        <taxon>Clostridiaceae</taxon>
        <taxon>Clostridium</taxon>
    </lineage>
</organism>
<evidence type="ECO:0000256" key="3">
    <source>
        <dbReference type="ARBA" id="ARBA00022759"/>
    </source>
</evidence>
<proteinExistence type="inferred from homology"/>
<dbReference type="OrthoDB" id="9810867at2"/>
<dbReference type="Gene3D" id="3.30.230.10">
    <property type="match status" value="1"/>
</dbReference>
<evidence type="ECO:0000256" key="4">
    <source>
        <dbReference type="ARBA" id="ARBA00022801"/>
    </source>
</evidence>
<dbReference type="GO" id="GO:0004526">
    <property type="term" value="F:ribonuclease P activity"/>
    <property type="evidence" value="ECO:0007669"/>
    <property type="project" value="UniProtKB-UniRule"/>
</dbReference>
<evidence type="ECO:0000256" key="7">
    <source>
        <dbReference type="NCBIfam" id="TIGR00188"/>
    </source>
</evidence>
<comment type="catalytic activity">
    <reaction evidence="6">
        <text>Endonucleolytic cleavage of RNA, removing 5'-extranucleotides from tRNA precursor.</text>
        <dbReference type="EC" id="3.1.26.5"/>
    </reaction>
</comment>
<dbReference type="GO" id="GO:0042781">
    <property type="term" value="F:3'-tRNA processing endoribonuclease activity"/>
    <property type="evidence" value="ECO:0007669"/>
    <property type="project" value="TreeGrafter"/>
</dbReference>